<sequence length="46" mass="5309">MACKARQPNLAVLTYMGEAMTGQVSRYLPTRSGMWERPFQTHREAH</sequence>
<reference evidence="1" key="1">
    <citation type="journal article" date="2023" name="GigaByte">
        <title>Genome assembly of the bearded iris, Iris pallida Lam.</title>
        <authorList>
            <person name="Bruccoleri R.E."/>
            <person name="Oakeley E.J."/>
            <person name="Faust A.M.E."/>
            <person name="Altorfer M."/>
            <person name="Dessus-Babus S."/>
            <person name="Burckhardt D."/>
            <person name="Oertli M."/>
            <person name="Naumann U."/>
            <person name="Petersen F."/>
            <person name="Wong J."/>
        </authorList>
    </citation>
    <scope>NUCLEOTIDE SEQUENCE</scope>
    <source>
        <strain evidence="1">GSM-AAB239-AS_SAM_17_03QT</strain>
    </source>
</reference>
<dbReference type="AlphaFoldDB" id="A0AAX6E7U8"/>
<organism evidence="1 2">
    <name type="scientific">Iris pallida</name>
    <name type="common">Sweet iris</name>
    <dbReference type="NCBI Taxonomy" id="29817"/>
    <lineage>
        <taxon>Eukaryota</taxon>
        <taxon>Viridiplantae</taxon>
        <taxon>Streptophyta</taxon>
        <taxon>Embryophyta</taxon>
        <taxon>Tracheophyta</taxon>
        <taxon>Spermatophyta</taxon>
        <taxon>Magnoliopsida</taxon>
        <taxon>Liliopsida</taxon>
        <taxon>Asparagales</taxon>
        <taxon>Iridaceae</taxon>
        <taxon>Iridoideae</taxon>
        <taxon>Irideae</taxon>
        <taxon>Iris</taxon>
    </lineage>
</organism>
<reference evidence="1" key="2">
    <citation type="submission" date="2023-04" db="EMBL/GenBank/DDBJ databases">
        <authorList>
            <person name="Bruccoleri R.E."/>
            <person name="Oakeley E.J."/>
            <person name="Faust A.-M."/>
            <person name="Dessus-Babus S."/>
            <person name="Altorfer M."/>
            <person name="Burckhardt D."/>
            <person name="Oertli M."/>
            <person name="Naumann U."/>
            <person name="Petersen F."/>
            <person name="Wong J."/>
        </authorList>
    </citation>
    <scope>NUCLEOTIDE SEQUENCE</scope>
    <source>
        <strain evidence="1">GSM-AAB239-AS_SAM_17_03QT</strain>
        <tissue evidence="1">Leaf</tissue>
    </source>
</reference>
<proteinExistence type="predicted"/>
<dbReference type="Proteomes" id="UP001140949">
    <property type="component" value="Unassembled WGS sequence"/>
</dbReference>
<accession>A0AAX6E7U8</accession>
<protein>
    <submittedName>
        <fullName evidence="1">Uncharacterized protein</fullName>
    </submittedName>
</protein>
<evidence type="ECO:0000313" key="2">
    <source>
        <dbReference type="Proteomes" id="UP001140949"/>
    </source>
</evidence>
<keyword evidence="2" id="KW-1185">Reference proteome</keyword>
<evidence type="ECO:0000313" key="1">
    <source>
        <dbReference type="EMBL" id="KAJ6800045.1"/>
    </source>
</evidence>
<gene>
    <name evidence="1" type="ORF">M6B38_205550</name>
</gene>
<dbReference type="EMBL" id="JANAVB010039215">
    <property type="protein sequence ID" value="KAJ6800045.1"/>
    <property type="molecule type" value="Genomic_DNA"/>
</dbReference>
<name>A0AAX6E7U8_IRIPA</name>
<comment type="caution">
    <text evidence="1">The sequence shown here is derived from an EMBL/GenBank/DDBJ whole genome shotgun (WGS) entry which is preliminary data.</text>
</comment>